<feature type="compositionally biased region" description="Basic residues" evidence="5">
    <location>
        <begin position="233"/>
        <end position="263"/>
    </location>
</feature>
<evidence type="ECO:0000313" key="7">
    <source>
        <dbReference type="EMBL" id="GFG30482.1"/>
    </source>
</evidence>
<feature type="compositionally biased region" description="Basic residues" evidence="5">
    <location>
        <begin position="204"/>
        <end position="213"/>
    </location>
</feature>
<name>A0A6L2PH60_COPFO</name>
<protein>
    <recommendedName>
        <fullName evidence="6">AMOP domain-containing protein</fullName>
    </recommendedName>
</protein>
<gene>
    <name evidence="7" type="ORF">Cfor_08108</name>
</gene>
<keyword evidence="4" id="KW-1015">Disulfide bond</keyword>
<feature type="compositionally biased region" description="Low complexity" evidence="5">
    <location>
        <begin position="307"/>
        <end position="321"/>
    </location>
</feature>
<feature type="domain" description="AMOP" evidence="6">
    <location>
        <begin position="511"/>
        <end position="672"/>
    </location>
</feature>
<dbReference type="InterPro" id="IPR051867">
    <property type="entry name" value="Angio_Inhib/Adhesion_GPCR"/>
</dbReference>
<keyword evidence="3" id="KW-0732">Signal</keyword>
<dbReference type="OrthoDB" id="9930623at2759"/>
<proteinExistence type="predicted"/>
<feature type="region of interest" description="Disordered" evidence="5">
    <location>
        <begin position="307"/>
        <end position="352"/>
    </location>
</feature>
<dbReference type="Proteomes" id="UP000502823">
    <property type="component" value="Unassembled WGS sequence"/>
</dbReference>
<dbReference type="PANTHER" id="PTHR10239:SF29">
    <property type="entry name" value="AMOP DOMAIN-CONTAINING PROTEIN"/>
    <property type="match status" value="1"/>
</dbReference>
<feature type="region of interest" description="Disordered" evidence="5">
    <location>
        <begin position="163"/>
        <end position="274"/>
    </location>
</feature>
<evidence type="ECO:0000256" key="2">
    <source>
        <dbReference type="ARBA" id="ARBA00022525"/>
    </source>
</evidence>
<feature type="compositionally biased region" description="Basic and acidic residues" evidence="5">
    <location>
        <begin position="461"/>
        <end position="472"/>
    </location>
</feature>
<feature type="compositionally biased region" description="Polar residues" evidence="5">
    <location>
        <begin position="183"/>
        <end position="197"/>
    </location>
</feature>
<dbReference type="AlphaFoldDB" id="A0A6L2PH60"/>
<dbReference type="SMART" id="SM00723">
    <property type="entry name" value="AMOP"/>
    <property type="match status" value="1"/>
</dbReference>
<evidence type="ECO:0000256" key="4">
    <source>
        <dbReference type="ARBA" id="ARBA00023157"/>
    </source>
</evidence>
<evidence type="ECO:0000256" key="3">
    <source>
        <dbReference type="ARBA" id="ARBA00022729"/>
    </source>
</evidence>
<feature type="compositionally biased region" description="Polar residues" evidence="5">
    <location>
        <begin position="322"/>
        <end position="339"/>
    </location>
</feature>
<comment type="subcellular location">
    <subcellularLocation>
        <location evidence="1">Secreted</location>
    </subcellularLocation>
</comment>
<comment type="caution">
    <text evidence="7">The sequence shown here is derived from an EMBL/GenBank/DDBJ whole genome shotgun (WGS) entry which is preliminary data.</text>
</comment>
<dbReference type="PROSITE" id="PS50856">
    <property type="entry name" value="AMOP"/>
    <property type="match status" value="1"/>
</dbReference>
<evidence type="ECO:0000313" key="8">
    <source>
        <dbReference type="Proteomes" id="UP000502823"/>
    </source>
</evidence>
<keyword evidence="2" id="KW-0964">Secreted</keyword>
<dbReference type="InParanoid" id="A0A6L2PH60"/>
<evidence type="ECO:0000259" key="6">
    <source>
        <dbReference type="PROSITE" id="PS50856"/>
    </source>
</evidence>
<accession>A0A6L2PH60</accession>
<feature type="region of interest" description="Disordered" evidence="5">
    <location>
        <begin position="461"/>
        <end position="483"/>
    </location>
</feature>
<sequence length="684" mass="75659">MTLPEEFKMPWAVYGLLNGHRAFGTILFTTGLLLVTCFGYDVNTVTSISQNITSRTNPLGFDATHERRLQQVVKVKEKYSIPTASSGEDLTKVRHCLIIMVGPQGVVGGIPLISISGSFPSNLRSIALPRSNTGSRPGAAFLRSTLHTIQKNPCEGLETTLPQRIKKTDLKQRQYPQKGDNRSLLTLASSRQKNTSRVPVAYRISHHGRKRGRTPNMKGTVVYSTTTPDQNIRHSKQRRRGKGRGKGKGGKGKGKHRHNKSRSKVGDSLSQHSHIRRNLEKQVLVRNRTLELLGGGGARLLWASAGGNNTITPTTNGISSGRSNSKSTTVSGDPSVTQGSREKSQTQDILAGLSIKNSTSSDIKIARDERTMKSHVPMLSSTAVAGKRVDENVTKSRGIATFPISERTRSVTDSRTEATAESDRTRTVPIPVMIGTDDVMTDYQYDYDAIGVETSVWFNPRESRHEEEEKGVSSESGSLEPGPMQAAVGTTLARVLGVLTDHSRSGDSSEMNKEENDPCERWMKCKDKLQQAFLGPLATLPSCPCQYPSAIFYDDKIWDQVHGKYFRWRDVSGEAERLDVYKPGATYCIRSLLAQGSTSLAAQHCCYDRYRKLLTRGSGAGTPDFVSPEISTSLHEKVDILPWRLCKGDFTRYNTVRPPNNENNCTANPDDEEFLRQVHNAQYF</sequence>
<dbReference type="GO" id="GO:0005576">
    <property type="term" value="C:extracellular region"/>
    <property type="evidence" value="ECO:0007669"/>
    <property type="project" value="UniProtKB-SubCell"/>
</dbReference>
<evidence type="ECO:0000256" key="1">
    <source>
        <dbReference type="ARBA" id="ARBA00004613"/>
    </source>
</evidence>
<keyword evidence="8" id="KW-1185">Reference proteome</keyword>
<dbReference type="PANTHER" id="PTHR10239">
    <property type="entry name" value="ISTHMIN-2"/>
    <property type="match status" value="1"/>
</dbReference>
<reference evidence="8" key="1">
    <citation type="submission" date="2020-01" db="EMBL/GenBank/DDBJ databases">
        <title>Draft genome sequence of the Termite Coptotermes fromosanus.</title>
        <authorList>
            <person name="Itakura S."/>
            <person name="Yosikawa Y."/>
            <person name="Umezawa K."/>
        </authorList>
    </citation>
    <scope>NUCLEOTIDE SEQUENCE [LARGE SCALE GENOMIC DNA]</scope>
</reference>
<organism evidence="7 8">
    <name type="scientific">Coptotermes formosanus</name>
    <name type="common">Formosan subterranean termite</name>
    <dbReference type="NCBI Taxonomy" id="36987"/>
    <lineage>
        <taxon>Eukaryota</taxon>
        <taxon>Metazoa</taxon>
        <taxon>Ecdysozoa</taxon>
        <taxon>Arthropoda</taxon>
        <taxon>Hexapoda</taxon>
        <taxon>Insecta</taxon>
        <taxon>Pterygota</taxon>
        <taxon>Neoptera</taxon>
        <taxon>Polyneoptera</taxon>
        <taxon>Dictyoptera</taxon>
        <taxon>Blattodea</taxon>
        <taxon>Blattoidea</taxon>
        <taxon>Termitoidae</taxon>
        <taxon>Rhinotermitidae</taxon>
        <taxon>Coptotermes</taxon>
    </lineage>
</organism>
<dbReference type="EMBL" id="BLKM01000227">
    <property type="protein sequence ID" value="GFG30482.1"/>
    <property type="molecule type" value="Genomic_DNA"/>
</dbReference>
<evidence type="ECO:0000256" key="5">
    <source>
        <dbReference type="SAM" id="MobiDB-lite"/>
    </source>
</evidence>
<dbReference type="InterPro" id="IPR005533">
    <property type="entry name" value="AMOP_dom"/>
</dbReference>
<dbReference type="Pfam" id="PF03782">
    <property type="entry name" value="AMOP"/>
    <property type="match status" value="1"/>
</dbReference>